<dbReference type="NCBIfam" id="NF046079">
    <property type="entry name" value="HAD_phos_BT0820"/>
    <property type="match status" value="1"/>
</dbReference>
<evidence type="ECO:0008006" key="3">
    <source>
        <dbReference type="Google" id="ProtNLM"/>
    </source>
</evidence>
<organism evidence="1 2">
    <name type="scientific">Psychroflexus salarius</name>
    <dbReference type="NCBI Taxonomy" id="1155689"/>
    <lineage>
        <taxon>Bacteria</taxon>
        <taxon>Pseudomonadati</taxon>
        <taxon>Bacteroidota</taxon>
        <taxon>Flavobacteriia</taxon>
        <taxon>Flavobacteriales</taxon>
        <taxon>Flavobacteriaceae</taxon>
        <taxon>Psychroflexus</taxon>
    </lineage>
</organism>
<evidence type="ECO:0000313" key="2">
    <source>
        <dbReference type="Proteomes" id="UP000184462"/>
    </source>
</evidence>
<dbReference type="Proteomes" id="UP000184462">
    <property type="component" value="Unassembled WGS sequence"/>
</dbReference>
<dbReference type="SUPFAM" id="SSF56784">
    <property type="entry name" value="HAD-like"/>
    <property type="match status" value="1"/>
</dbReference>
<name>A0A1M4TWQ5_9FLAO</name>
<dbReference type="InterPro" id="IPR036412">
    <property type="entry name" value="HAD-like_sf"/>
</dbReference>
<dbReference type="InterPro" id="IPR016769">
    <property type="entry name" value="Phage_SP01_Orf1"/>
</dbReference>
<dbReference type="OrthoDB" id="5431039at2"/>
<evidence type="ECO:0000313" key="1">
    <source>
        <dbReference type="EMBL" id="SHE48941.1"/>
    </source>
</evidence>
<dbReference type="STRING" id="1155689.SAMN05444278_10265"/>
<dbReference type="RefSeq" id="WP_073192022.1">
    <property type="nucleotide sequence ID" value="NZ_FQTW01000002.1"/>
</dbReference>
<dbReference type="AlphaFoldDB" id="A0A1M4TWQ5"/>
<dbReference type="PIRSF" id="PIRSF020079">
    <property type="entry name" value="UCP020079"/>
    <property type="match status" value="1"/>
</dbReference>
<protein>
    <recommendedName>
        <fullName evidence="3">Hydrolase</fullName>
    </recommendedName>
</protein>
<dbReference type="Gene3D" id="3.40.50.1000">
    <property type="entry name" value="HAD superfamily/HAD-like"/>
    <property type="match status" value="1"/>
</dbReference>
<sequence length="140" mass="16217">MISQKKPIIAVDFDGTIVENKYPGIGEPMLFAFETLKKLQETGHILILWTYRSGKSLEEAVNFCKENGIEFYAINRSYPEEEFSEEISRKIQADIFIDDRNIGGFYGWGNVYRELIGEDDTFKNKPTKKSKKGLFNKLFK</sequence>
<gene>
    <name evidence="1" type="ORF">SAMN05444278_10265</name>
</gene>
<dbReference type="EMBL" id="FQTW01000002">
    <property type="protein sequence ID" value="SHE48941.1"/>
    <property type="molecule type" value="Genomic_DNA"/>
</dbReference>
<reference evidence="1 2" key="1">
    <citation type="submission" date="2016-11" db="EMBL/GenBank/DDBJ databases">
        <authorList>
            <person name="Jaros S."/>
            <person name="Januszkiewicz K."/>
            <person name="Wedrychowicz H."/>
        </authorList>
    </citation>
    <scope>NUCLEOTIDE SEQUENCE [LARGE SCALE GENOMIC DNA]</scope>
    <source>
        <strain evidence="1 2">DSM 25661</strain>
    </source>
</reference>
<proteinExistence type="predicted"/>
<accession>A0A1M4TWQ5</accession>
<dbReference type="InterPro" id="IPR023214">
    <property type="entry name" value="HAD_sf"/>
</dbReference>
<keyword evidence="2" id="KW-1185">Reference proteome</keyword>